<dbReference type="SMART" id="SM00530">
    <property type="entry name" value="HTH_XRE"/>
    <property type="match status" value="1"/>
</dbReference>
<sequence>MVIRAYQQFYLSDAQQNLAVMFDYAIRSLCYEPNQFFLYFIQSGVAEKFGHANPKYIVGMSGIDLCEHVLQKIGSEVPVVPEVFFVEQGAEFWLGWVLAYYQWYSGLRFSDFQEYGLVPSEILPRYILHEADISKFVTVANKIILTNKMASPTHLQKIRKSRGLTQRQLAELSGVSLRMIQLYEQRQNDINKASGSVIDSLARALCCNFYEVMEINLND</sequence>
<dbReference type="CDD" id="cd00093">
    <property type="entry name" value="HTH_XRE"/>
    <property type="match status" value="1"/>
</dbReference>
<dbReference type="Proteomes" id="UP000518887">
    <property type="component" value="Unassembled WGS sequence"/>
</dbReference>
<proteinExistence type="predicted"/>
<dbReference type="AlphaFoldDB" id="A0A7W8LL38"/>
<dbReference type="PROSITE" id="PS50943">
    <property type="entry name" value="HTH_CROC1"/>
    <property type="match status" value="1"/>
</dbReference>
<dbReference type="Pfam" id="PF01381">
    <property type="entry name" value="HTH_3"/>
    <property type="match status" value="1"/>
</dbReference>
<accession>A0A7W8LL38</accession>
<organism evidence="2 3">
    <name type="scientific">Treponema ruminis</name>
    <dbReference type="NCBI Taxonomy" id="744515"/>
    <lineage>
        <taxon>Bacteria</taxon>
        <taxon>Pseudomonadati</taxon>
        <taxon>Spirochaetota</taxon>
        <taxon>Spirochaetia</taxon>
        <taxon>Spirochaetales</taxon>
        <taxon>Treponemataceae</taxon>
        <taxon>Treponema</taxon>
    </lineage>
</organism>
<dbReference type="InterPro" id="IPR010982">
    <property type="entry name" value="Lambda_DNA-bd_dom_sf"/>
</dbReference>
<keyword evidence="3" id="KW-1185">Reference proteome</keyword>
<dbReference type="RefSeq" id="WP_221301042.1">
    <property type="nucleotide sequence ID" value="NZ_JACHFQ010000001.1"/>
</dbReference>
<keyword evidence="2" id="KW-0238">DNA-binding</keyword>
<dbReference type="Gene3D" id="1.10.260.40">
    <property type="entry name" value="lambda repressor-like DNA-binding domains"/>
    <property type="match status" value="1"/>
</dbReference>
<dbReference type="InterPro" id="IPR001387">
    <property type="entry name" value="Cro/C1-type_HTH"/>
</dbReference>
<comment type="caution">
    <text evidence="2">The sequence shown here is derived from an EMBL/GenBank/DDBJ whole genome shotgun (WGS) entry which is preliminary data.</text>
</comment>
<feature type="domain" description="HTH cro/C1-type" evidence="1">
    <location>
        <begin position="155"/>
        <end position="212"/>
    </location>
</feature>
<dbReference type="GO" id="GO:0003677">
    <property type="term" value="F:DNA binding"/>
    <property type="evidence" value="ECO:0007669"/>
    <property type="project" value="UniProtKB-KW"/>
</dbReference>
<gene>
    <name evidence="2" type="ORF">HNP76_000343</name>
</gene>
<evidence type="ECO:0000313" key="3">
    <source>
        <dbReference type="Proteomes" id="UP000518887"/>
    </source>
</evidence>
<name>A0A7W8LL38_9SPIR</name>
<evidence type="ECO:0000313" key="2">
    <source>
        <dbReference type="EMBL" id="MBB5225003.1"/>
    </source>
</evidence>
<reference evidence="2 3" key="1">
    <citation type="submission" date="2020-08" db="EMBL/GenBank/DDBJ databases">
        <title>Genomic Encyclopedia of Type Strains, Phase IV (KMG-IV): sequencing the most valuable type-strain genomes for metagenomic binning, comparative biology and taxonomic classification.</title>
        <authorList>
            <person name="Goeker M."/>
        </authorList>
    </citation>
    <scope>NUCLEOTIDE SEQUENCE [LARGE SCALE GENOMIC DNA]</scope>
    <source>
        <strain evidence="2 3">DSM 103462</strain>
    </source>
</reference>
<protein>
    <submittedName>
        <fullName evidence="2">DNA-binding transcriptional regulator YiaG</fullName>
    </submittedName>
</protein>
<evidence type="ECO:0000259" key="1">
    <source>
        <dbReference type="PROSITE" id="PS50943"/>
    </source>
</evidence>
<dbReference type="EMBL" id="JACHFQ010000001">
    <property type="protein sequence ID" value="MBB5225003.1"/>
    <property type="molecule type" value="Genomic_DNA"/>
</dbReference>
<dbReference type="SUPFAM" id="SSF47413">
    <property type="entry name" value="lambda repressor-like DNA-binding domains"/>
    <property type="match status" value="1"/>
</dbReference>